<accession>A0A5C8Z5U1</accession>
<dbReference type="RefSeq" id="WP_147928295.1">
    <property type="nucleotide sequence ID" value="NZ_VKAC01000016.1"/>
</dbReference>
<dbReference type="Pfam" id="PF02391">
    <property type="entry name" value="MoaE"/>
    <property type="match status" value="1"/>
</dbReference>
<dbReference type="InterPro" id="IPR036563">
    <property type="entry name" value="MoaE_sf"/>
</dbReference>
<dbReference type="GO" id="GO:0006777">
    <property type="term" value="P:Mo-molybdopterin cofactor biosynthetic process"/>
    <property type="evidence" value="ECO:0007669"/>
    <property type="project" value="InterPro"/>
</dbReference>
<dbReference type="InterPro" id="IPR003448">
    <property type="entry name" value="Mopterin_biosynth_MoaE"/>
</dbReference>
<dbReference type="PANTHER" id="PTHR23404">
    <property type="entry name" value="MOLYBDOPTERIN SYNTHASE RELATED"/>
    <property type="match status" value="1"/>
</dbReference>
<dbReference type="EMBL" id="VKAC01000016">
    <property type="protein sequence ID" value="TXR52276.1"/>
    <property type="molecule type" value="Genomic_DNA"/>
</dbReference>
<name>A0A5C8Z5U1_9ACTN</name>
<dbReference type="CDD" id="cd00756">
    <property type="entry name" value="MoaE"/>
    <property type="match status" value="1"/>
</dbReference>
<dbReference type="Proteomes" id="UP000321234">
    <property type="component" value="Unassembled WGS sequence"/>
</dbReference>
<gene>
    <name evidence="1" type="ORF">FMM08_21000</name>
</gene>
<dbReference type="Gene3D" id="3.90.1170.40">
    <property type="entry name" value="Molybdopterin biosynthesis MoaE subunit"/>
    <property type="match status" value="1"/>
</dbReference>
<keyword evidence="2" id="KW-1185">Reference proteome</keyword>
<comment type="caution">
    <text evidence="1">The sequence shown here is derived from an EMBL/GenBank/DDBJ whole genome shotgun (WGS) entry which is preliminary data.</text>
</comment>
<dbReference type="AlphaFoldDB" id="A0A5C8Z5U1"/>
<proteinExistence type="predicted"/>
<organism evidence="1 2">
    <name type="scientific">Quadrisphaera setariae</name>
    <dbReference type="NCBI Taxonomy" id="2593304"/>
    <lineage>
        <taxon>Bacteria</taxon>
        <taxon>Bacillati</taxon>
        <taxon>Actinomycetota</taxon>
        <taxon>Actinomycetes</taxon>
        <taxon>Kineosporiales</taxon>
        <taxon>Kineosporiaceae</taxon>
        <taxon>Quadrisphaera</taxon>
    </lineage>
</organism>
<protein>
    <submittedName>
        <fullName evidence="1">Molybdenum cofactor biosynthesis protein MoaE</fullName>
    </submittedName>
</protein>
<dbReference type="OrthoDB" id="9794429at2"/>
<evidence type="ECO:0000313" key="2">
    <source>
        <dbReference type="Proteomes" id="UP000321234"/>
    </source>
</evidence>
<sequence length="155" mass="16045">MTAPAEHPPARLDEPARRVALAAVTDAPLDVDAHADLVGSRAAGAVVTFSGVVRDHDHGAAVDRLVYVAHPTAVRVLADVVADVASRHPVDAVAVSHRIGPLAVGDVALAVAVSAAHRGEAFTAAAALVDEVKDRLPVWKHQFLADGTDEWVACP</sequence>
<evidence type="ECO:0000313" key="1">
    <source>
        <dbReference type="EMBL" id="TXR52276.1"/>
    </source>
</evidence>
<dbReference type="SUPFAM" id="SSF54690">
    <property type="entry name" value="Molybdopterin synthase subunit MoaE"/>
    <property type="match status" value="1"/>
</dbReference>
<reference evidence="1 2" key="1">
    <citation type="submission" date="2019-07" db="EMBL/GenBank/DDBJ databases">
        <title>Quadrisphaera sp. strain DD2A genome sequencing and assembly.</title>
        <authorList>
            <person name="Kim I."/>
        </authorList>
    </citation>
    <scope>NUCLEOTIDE SEQUENCE [LARGE SCALE GENOMIC DNA]</scope>
    <source>
        <strain evidence="1 2">DD2A</strain>
    </source>
</reference>